<feature type="region of interest" description="Disordered" evidence="1">
    <location>
        <begin position="16"/>
        <end position="39"/>
    </location>
</feature>
<organism evidence="2 3">
    <name type="scientific">Candidatus Synechococcus calcipolaris G9</name>
    <dbReference type="NCBI Taxonomy" id="1497997"/>
    <lineage>
        <taxon>Bacteria</taxon>
        <taxon>Bacillati</taxon>
        <taxon>Cyanobacteriota</taxon>
        <taxon>Cyanophyceae</taxon>
        <taxon>Synechococcales</taxon>
        <taxon>Synechococcaceae</taxon>
        <taxon>Synechococcus</taxon>
    </lineage>
</organism>
<keyword evidence="3" id="KW-1185">Reference proteome</keyword>
<evidence type="ECO:0000313" key="2">
    <source>
        <dbReference type="EMBL" id="MDG2990642.1"/>
    </source>
</evidence>
<comment type="caution">
    <text evidence="2">The sequence shown here is derived from an EMBL/GenBank/DDBJ whole genome shotgun (WGS) entry which is preliminary data.</text>
</comment>
<reference evidence="2" key="2">
    <citation type="submission" date="2022-01" db="EMBL/GenBank/DDBJ databases">
        <authorList>
            <person name="Zivanovic Y."/>
            <person name="Moreira D."/>
            <person name="Lopez-Garcia P."/>
        </authorList>
    </citation>
    <scope>NUCLEOTIDE SEQUENCE</scope>
    <source>
        <strain evidence="2">G9</strain>
    </source>
</reference>
<accession>A0ABT6EXV5</accession>
<reference evidence="2" key="1">
    <citation type="journal article" date="2022" name="Genome Biol. Evol.">
        <title>A New Gene Family Diagnostic for Intracellular Biomineralization of Amorphous Ca Carbonates by Cyanobacteria.</title>
        <authorList>
            <person name="Benzerara K."/>
            <person name="Duprat E."/>
            <person name="Bitard-Feildel T."/>
            <person name="Caumes G."/>
            <person name="Cassier-Chauvat C."/>
            <person name="Chauvat F."/>
            <person name="Dezi M."/>
            <person name="Diop S.I."/>
            <person name="Gaschignard G."/>
            <person name="Gorgen S."/>
            <person name="Gugger M."/>
            <person name="Lopez-Garcia P."/>
            <person name="Millet M."/>
            <person name="Skouri-Panet F."/>
            <person name="Moreira D."/>
            <person name="Callebaut I."/>
        </authorList>
    </citation>
    <scope>NUCLEOTIDE SEQUENCE</scope>
    <source>
        <strain evidence="2">G9</strain>
    </source>
</reference>
<evidence type="ECO:0000256" key="1">
    <source>
        <dbReference type="SAM" id="MobiDB-lite"/>
    </source>
</evidence>
<dbReference type="RefSeq" id="WP_277866548.1">
    <property type="nucleotide sequence ID" value="NZ_JAKKUT010000002.1"/>
</dbReference>
<protein>
    <submittedName>
        <fullName evidence="2">Isochorismate synthase</fullName>
    </submittedName>
</protein>
<dbReference type="Proteomes" id="UP001154265">
    <property type="component" value="Unassembled WGS sequence"/>
</dbReference>
<sequence>MMRFLFEAFTRIFTPRNDHYPATGVQPFSGDRPTKHNAA</sequence>
<name>A0ABT6EXV5_9SYNE</name>
<gene>
    <name evidence="2" type="ORF">L3556_06795</name>
</gene>
<dbReference type="EMBL" id="JAKKUT010000002">
    <property type="protein sequence ID" value="MDG2990642.1"/>
    <property type="molecule type" value="Genomic_DNA"/>
</dbReference>
<evidence type="ECO:0000313" key="3">
    <source>
        <dbReference type="Proteomes" id="UP001154265"/>
    </source>
</evidence>
<proteinExistence type="predicted"/>